<keyword evidence="3" id="KW-1185">Reference proteome</keyword>
<organism evidence="2 3">
    <name type="scientific">Chitinophaga rupis</name>
    <dbReference type="NCBI Taxonomy" id="573321"/>
    <lineage>
        <taxon>Bacteria</taxon>
        <taxon>Pseudomonadati</taxon>
        <taxon>Bacteroidota</taxon>
        <taxon>Chitinophagia</taxon>
        <taxon>Chitinophagales</taxon>
        <taxon>Chitinophagaceae</taxon>
        <taxon>Chitinophaga</taxon>
    </lineage>
</organism>
<proteinExistence type="predicted"/>
<dbReference type="AlphaFoldDB" id="A0A1H8ECE8"/>
<name>A0A1H8ECE8_9BACT</name>
<sequence>MGNKHLVMLSQDKELPPVFIIPGAGGLSNDYYELALELQNNYCVYCPEMYGTVPGEVPLETISDIAALNIKWMKEVQPEGPYRLIGHSFGAYPAFEMARQLEQKGDEVAFTAILDEYATLHCLIDENAQINALKLAADYLRDFDIIRHPFPEWFVGLADELYDLPLKQLAGKIAELLKEHLPEKSEDIDFTTSLINLRIYNAHMSYHPDVKLQGELIIFRSAQNEEHEAGAMGWAPYGESVNTIELQDGHGMRGNENARIIAGQILLKDISITPSTPGLNG</sequence>
<dbReference type="SUPFAM" id="SSF53474">
    <property type="entry name" value="alpha/beta-Hydrolases"/>
    <property type="match status" value="1"/>
</dbReference>
<gene>
    <name evidence="2" type="ORF">SAMN04488505_108249</name>
</gene>
<protein>
    <submittedName>
        <fullName evidence="2">Thioesterase domain-containing protein</fullName>
    </submittedName>
</protein>
<dbReference type="Gene3D" id="3.40.50.1820">
    <property type="entry name" value="alpha/beta hydrolase"/>
    <property type="match status" value="1"/>
</dbReference>
<dbReference type="InterPro" id="IPR029058">
    <property type="entry name" value="AB_hydrolase_fold"/>
</dbReference>
<evidence type="ECO:0000313" key="2">
    <source>
        <dbReference type="EMBL" id="SEN17143.1"/>
    </source>
</evidence>
<accession>A0A1H8ECE8</accession>
<reference evidence="2 3" key="1">
    <citation type="submission" date="2016-10" db="EMBL/GenBank/DDBJ databases">
        <authorList>
            <person name="de Groot N.N."/>
        </authorList>
    </citation>
    <scope>NUCLEOTIDE SEQUENCE [LARGE SCALE GENOMIC DNA]</scope>
    <source>
        <strain evidence="2 3">DSM 21039</strain>
    </source>
</reference>
<evidence type="ECO:0000313" key="3">
    <source>
        <dbReference type="Proteomes" id="UP000198984"/>
    </source>
</evidence>
<feature type="domain" description="Thioesterase" evidence="1">
    <location>
        <begin position="17"/>
        <end position="143"/>
    </location>
</feature>
<evidence type="ECO:0000259" key="1">
    <source>
        <dbReference type="Pfam" id="PF00975"/>
    </source>
</evidence>
<dbReference type="InterPro" id="IPR001031">
    <property type="entry name" value="Thioesterase"/>
</dbReference>
<dbReference type="Proteomes" id="UP000198984">
    <property type="component" value="Unassembled WGS sequence"/>
</dbReference>
<dbReference type="EMBL" id="FOBB01000008">
    <property type="protein sequence ID" value="SEN17143.1"/>
    <property type="molecule type" value="Genomic_DNA"/>
</dbReference>
<dbReference type="Pfam" id="PF00975">
    <property type="entry name" value="Thioesterase"/>
    <property type="match status" value="1"/>
</dbReference>
<dbReference type="STRING" id="573321.SAMN04488505_108249"/>